<sequence>MAGLMVKLGNAQRVQMVPTGETRPKFKYENGERTDQAVRFDDGRPVFGFTAAVAIDGERLDSVQVESPLESLPEVPFGTVLLGEGEARLRVSPKDQYSVRAVVVVDGLKVAGSK</sequence>
<reference evidence="1 2" key="1">
    <citation type="submission" date="2015-10" db="EMBL/GenBank/DDBJ databases">
        <title>Corynebacteirum lowii and Corynebacterium oculi species nova, derived from human clinical disease and and emended description of Corynebacterium mastiditis.</title>
        <authorList>
            <person name="Bernard K."/>
            <person name="Pacheco A.L."/>
            <person name="Mcdougall C."/>
            <person name="Burtx T."/>
            <person name="Weibe D."/>
            <person name="Tyler S."/>
            <person name="Olson A.B."/>
            <person name="Cnockaert M."/>
            <person name="Eguchi H."/>
            <person name="Kuwahara T."/>
            <person name="Nakayama-Imaohji H."/>
            <person name="Boudewijins M."/>
            <person name="Van Hoecke F."/>
            <person name="Bernier A.-M."/>
            <person name="Vandamme P."/>
        </authorList>
    </citation>
    <scope>NUCLEOTIDE SEQUENCE [LARGE SCALE GENOMIC DNA]</scope>
    <source>
        <strain evidence="1 2">NML 130206</strain>
    </source>
</reference>
<dbReference type="AlphaFoldDB" id="A0A0Q1E3G1"/>
<dbReference type="STRING" id="1544413.Clow_00264"/>
<dbReference type="EMBL" id="LKEV01000001">
    <property type="protein sequence ID" value="KQB87211.1"/>
    <property type="molecule type" value="Genomic_DNA"/>
</dbReference>
<protein>
    <submittedName>
        <fullName evidence="1">Uncharacterized protein</fullName>
    </submittedName>
</protein>
<keyword evidence="2" id="KW-1185">Reference proteome</keyword>
<dbReference type="RefSeq" id="WP_055175183.1">
    <property type="nucleotide sequence ID" value="NZ_LKEV01000001.1"/>
</dbReference>
<evidence type="ECO:0000313" key="2">
    <source>
        <dbReference type="Proteomes" id="UP000050488"/>
    </source>
</evidence>
<name>A0A0Q1E3G1_9CORY</name>
<comment type="caution">
    <text evidence="1">The sequence shown here is derived from an EMBL/GenBank/DDBJ whole genome shotgun (WGS) entry which is preliminary data.</text>
</comment>
<evidence type="ECO:0000313" key="1">
    <source>
        <dbReference type="EMBL" id="KQB87211.1"/>
    </source>
</evidence>
<accession>A0A0Q1E3G1</accession>
<organism evidence="1 2">
    <name type="scientific">Corynebacterium lowii</name>
    <dbReference type="NCBI Taxonomy" id="1544413"/>
    <lineage>
        <taxon>Bacteria</taxon>
        <taxon>Bacillati</taxon>
        <taxon>Actinomycetota</taxon>
        <taxon>Actinomycetes</taxon>
        <taxon>Mycobacteriales</taxon>
        <taxon>Corynebacteriaceae</taxon>
        <taxon>Corynebacterium</taxon>
    </lineage>
</organism>
<dbReference type="PATRIC" id="fig|1544413.3.peg.267"/>
<dbReference type="Proteomes" id="UP000050488">
    <property type="component" value="Unassembled WGS sequence"/>
</dbReference>
<proteinExistence type="predicted"/>
<gene>
    <name evidence="1" type="ORF">Clow_00264</name>
</gene>